<dbReference type="Proteomes" id="UP000183653">
    <property type="component" value="Chromosome I"/>
</dbReference>
<dbReference type="CDD" id="cd04277">
    <property type="entry name" value="ZnMc_serralysin_like"/>
    <property type="match status" value="1"/>
</dbReference>
<dbReference type="SMART" id="SM00235">
    <property type="entry name" value="ZnMc"/>
    <property type="match status" value="1"/>
</dbReference>
<evidence type="ECO:0000256" key="2">
    <source>
        <dbReference type="ARBA" id="ARBA00022525"/>
    </source>
</evidence>
<keyword evidence="6" id="KW-1185">Reference proteome</keyword>
<dbReference type="InterPro" id="IPR011049">
    <property type="entry name" value="Serralysin-like_metalloprot_C"/>
</dbReference>
<dbReference type="GO" id="GO:0006508">
    <property type="term" value="P:proteolysis"/>
    <property type="evidence" value="ECO:0007669"/>
    <property type="project" value="InterPro"/>
</dbReference>
<organism evidence="5 6">
    <name type="scientific">Pseudomonas orientalis</name>
    <dbReference type="NCBI Taxonomy" id="76758"/>
    <lineage>
        <taxon>Bacteria</taxon>
        <taxon>Pseudomonadati</taxon>
        <taxon>Pseudomonadota</taxon>
        <taxon>Gammaproteobacteria</taxon>
        <taxon>Pseudomonadales</taxon>
        <taxon>Pseudomonadaceae</taxon>
        <taxon>Pseudomonas</taxon>
    </lineage>
</organism>
<dbReference type="GO" id="GO:0005509">
    <property type="term" value="F:calcium ion binding"/>
    <property type="evidence" value="ECO:0007669"/>
    <property type="project" value="InterPro"/>
</dbReference>
<dbReference type="InterPro" id="IPR024079">
    <property type="entry name" value="MetalloPept_cat_dom_sf"/>
</dbReference>
<dbReference type="Gene3D" id="3.40.390.10">
    <property type="entry name" value="Collagenase (Catalytic Domain)"/>
    <property type="match status" value="1"/>
</dbReference>
<evidence type="ECO:0000313" key="5">
    <source>
        <dbReference type="EMBL" id="SDT97344.1"/>
    </source>
</evidence>
<keyword evidence="3" id="KW-0677">Repeat</keyword>
<name>A0A8B3XV31_9PSED</name>
<keyword evidence="2" id="KW-0964">Secreted</keyword>
<dbReference type="GO" id="GO:0008270">
    <property type="term" value="F:zinc ion binding"/>
    <property type="evidence" value="ECO:0007669"/>
    <property type="project" value="InterPro"/>
</dbReference>
<protein>
    <submittedName>
        <fullName evidence="5">Serralysin</fullName>
    </submittedName>
</protein>
<dbReference type="Pfam" id="PF08548">
    <property type="entry name" value="Peptidase_M10_C"/>
    <property type="match status" value="2"/>
</dbReference>
<dbReference type="InterPro" id="IPR034033">
    <property type="entry name" value="Serralysin-like"/>
</dbReference>
<feature type="domain" description="Peptidase metallopeptidase" evidence="4">
    <location>
        <begin position="53"/>
        <end position="243"/>
    </location>
</feature>
<dbReference type="InterPro" id="IPR013858">
    <property type="entry name" value="Peptidase_M10B_C"/>
</dbReference>
<dbReference type="SUPFAM" id="SSF51120">
    <property type="entry name" value="beta-Roll"/>
    <property type="match status" value="1"/>
</dbReference>
<dbReference type="AlphaFoldDB" id="A0A8B3XV31"/>
<dbReference type="EMBL" id="LT629782">
    <property type="protein sequence ID" value="SDT97344.1"/>
    <property type="molecule type" value="Genomic_DNA"/>
</dbReference>
<evidence type="ECO:0000256" key="3">
    <source>
        <dbReference type="ARBA" id="ARBA00022737"/>
    </source>
</evidence>
<dbReference type="OrthoDB" id="733404at2"/>
<evidence type="ECO:0000259" key="4">
    <source>
        <dbReference type="SMART" id="SM00235"/>
    </source>
</evidence>
<gene>
    <name evidence="5" type="ORF">SAMN04490197_1573</name>
</gene>
<evidence type="ECO:0000256" key="1">
    <source>
        <dbReference type="ARBA" id="ARBA00004613"/>
    </source>
</evidence>
<comment type="subcellular location">
    <subcellularLocation>
        <location evidence="1">Secreted</location>
    </subcellularLocation>
</comment>
<dbReference type="RefSeq" id="WP_057721648.1">
    <property type="nucleotide sequence ID" value="NZ_JYLM01000001.1"/>
</dbReference>
<accession>A0A8B3XV31</accession>
<evidence type="ECO:0000313" key="6">
    <source>
        <dbReference type="Proteomes" id="UP000183653"/>
    </source>
</evidence>
<dbReference type="SUPFAM" id="SSF55486">
    <property type="entry name" value="Metalloproteases ('zincins'), catalytic domain"/>
    <property type="match status" value="1"/>
</dbReference>
<dbReference type="GO" id="GO:0005615">
    <property type="term" value="C:extracellular space"/>
    <property type="evidence" value="ECO:0007669"/>
    <property type="project" value="InterPro"/>
</dbReference>
<reference evidence="5 6" key="1">
    <citation type="submission" date="2016-10" db="EMBL/GenBank/DDBJ databases">
        <authorList>
            <person name="Varghese N."/>
            <person name="Submissions S."/>
        </authorList>
    </citation>
    <scope>NUCLEOTIDE SEQUENCE [LARGE SCALE GENOMIC DNA]</scope>
    <source>
        <strain evidence="5 6">BS2775</strain>
    </source>
</reference>
<dbReference type="Gene3D" id="2.150.10.10">
    <property type="entry name" value="Serralysin-like metalloprotease, C-terminal"/>
    <property type="match status" value="1"/>
</dbReference>
<dbReference type="InterPro" id="IPR006026">
    <property type="entry name" value="Peptidase_Metallo"/>
</dbReference>
<sequence>MSSPVTFTVSLFASNMITHLDRVLHDDQRGGGRMINGKPSYTVQQAAAEITREKSRWHDTNGDGKTDITYQFRTTPGPFFRIHGLSGFSEFNQAQKDSAREAMNHWSDMTNVRFTEAGPGVLGEGNISLGNFAESTDGQNAFAKMPPPEAFQRHLANNPHIPRIWATSEVWLNSTDEDHMVPSHTNEGHLTIAHELDHAMGFSHPFRSPPEGSDASYHTATYAEDTSGYSILSYWNESNTGQSFSKNGVHYSPSTPMVDDIAARQSVYGTNHETRAGDTIYGFNSNADRAAYRLSSSADAPVFTIWDGGGMDTLDLSGFNQDQIINLNEGAPSDVGGMKKNVFIAKGTTIENAKGGSGKDIFISNLTQNILTGGAGKNTYLYLDPRQSAAHQPDRITDFVPGEDKVDISNLRATGPSSSYVDESDANRVRTSWYGMSVVPLRDIAEKPVDFVSRFTGAGRQAILDYDAETRQATLQIDLDGDRSADFALKIDSQEPVQETDFVT</sequence>
<dbReference type="GO" id="GO:0008237">
    <property type="term" value="F:metallopeptidase activity"/>
    <property type="evidence" value="ECO:0007669"/>
    <property type="project" value="InterPro"/>
</dbReference>
<proteinExistence type="predicted"/>